<accession>A0A4R7TZJ8</accession>
<dbReference type="EMBL" id="SOCH01000003">
    <property type="protein sequence ID" value="TDU97788.1"/>
    <property type="molecule type" value="Genomic_DNA"/>
</dbReference>
<evidence type="ECO:0000313" key="2">
    <source>
        <dbReference type="Proteomes" id="UP000294882"/>
    </source>
</evidence>
<proteinExistence type="predicted"/>
<reference evidence="1 2" key="1">
    <citation type="submission" date="2019-03" db="EMBL/GenBank/DDBJ databases">
        <title>Genomic Encyclopedia of Archaeal and Bacterial Type Strains, Phase II (KMG-II): from individual species to whole genera.</title>
        <authorList>
            <person name="Goeker M."/>
        </authorList>
    </citation>
    <scope>NUCLEOTIDE SEQUENCE [LARGE SCALE GENOMIC DNA]</scope>
    <source>
        <strain evidence="1 2">ATCC 25591</strain>
    </source>
</reference>
<protein>
    <submittedName>
        <fullName evidence="1">Uncharacterized protein</fullName>
    </submittedName>
</protein>
<dbReference type="Proteomes" id="UP000294882">
    <property type="component" value="Unassembled WGS sequence"/>
</dbReference>
<organism evidence="1 2">
    <name type="scientific">Metamycoplasma hyosynoviae</name>
    <dbReference type="NCBI Taxonomy" id="29559"/>
    <lineage>
        <taxon>Bacteria</taxon>
        <taxon>Bacillati</taxon>
        <taxon>Mycoplasmatota</taxon>
        <taxon>Mycoplasmoidales</taxon>
        <taxon>Metamycoplasmataceae</taxon>
        <taxon>Metamycoplasma</taxon>
    </lineage>
</organism>
<name>A0A4R7TZJ8_9BACT</name>
<dbReference type="AlphaFoldDB" id="A0A4R7TZJ8"/>
<evidence type="ECO:0000313" key="1">
    <source>
        <dbReference type="EMBL" id="TDU97788.1"/>
    </source>
</evidence>
<gene>
    <name evidence="1" type="ORF">JN03_0304</name>
</gene>
<sequence length="440" mass="50838">MVYYGTNSAVKKGLPELKKLKSKTWNWLFHAANLISNLIIDIVSSAISILPIPGAKLIGNIVETTLGAISDIAIPLIFGRSVDYKEVGINAAWRFFTIGSFSVLKGIRKIYKKIPVVNKAIRFFQRIASFAKNPVGLIHYVVNKTTYKLKVKLIKSLGRKQASFIIKGIRKAYRTTIKASVFTVSLLTAKNKEDFLRQRLSNLISFGIKKGFRIINKKIFIKGIKKLAASKFSTRESLKKYVKVKNQTWIPFYESKWIDGVKIVDDKWVYEEDQKMISYFVFFNKLATKNKKSLIFFNRPIEEFKEFLTTPDKGKWYLDNLAWGWEVGAAIRKKNKKPFLINKLEKTKYNQHFLSSVKQFENTTDNAIERLRDKFKVLSSARNRNLGNKIVIEWNDQKVDFFSRDDASKATHFDSKFLYKGKKMKSIKKAFSLVKSIKKI</sequence>
<dbReference type="RefSeq" id="WP_134076562.1">
    <property type="nucleotide sequence ID" value="NZ_JAQRAV010000040.1"/>
</dbReference>
<comment type="caution">
    <text evidence="1">The sequence shown here is derived from an EMBL/GenBank/DDBJ whole genome shotgun (WGS) entry which is preliminary data.</text>
</comment>